<evidence type="ECO:0000313" key="2">
    <source>
        <dbReference type="Proteomes" id="UP000557566"/>
    </source>
</evidence>
<name>A0A8H4V9I2_9HYPO</name>
<protein>
    <submittedName>
        <fullName evidence="1">Uncharacterized protein</fullName>
    </submittedName>
</protein>
<organism evidence="1 2">
    <name type="scientific">Ophiocordyceps sinensis</name>
    <dbReference type="NCBI Taxonomy" id="72228"/>
    <lineage>
        <taxon>Eukaryota</taxon>
        <taxon>Fungi</taxon>
        <taxon>Dikarya</taxon>
        <taxon>Ascomycota</taxon>
        <taxon>Pezizomycotina</taxon>
        <taxon>Sordariomycetes</taxon>
        <taxon>Hypocreomycetidae</taxon>
        <taxon>Hypocreales</taxon>
        <taxon>Ophiocordycipitaceae</taxon>
        <taxon>Ophiocordyceps</taxon>
    </lineage>
</organism>
<keyword evidence="2" id="KW-1185">Reference proteome</keyword>
<dbReference type="Proteomes" id="UP000557566">
    <property type="component" value="Unassembled WGS sequence"/>
</dbReference>
<accession>A0A8H4V9I2</accession>
<dbReference type="OrthoDB" id="2156052at2759"/>
<reference evidence="1 2" key="1">
    <citation type="journal article" date="2020" name="Genome Biol. Evol.">
        <title>A new high-quality draft genome assembly of the Chinese cordyceps Ophiocordyceps sinensis.</title>
        <authorList>
            <person name="Shu R."/>
            <person name="Zhang J."/>
            <person name="Meng Q."/>
            <person name="Zhang H."/>
            <person name="Zhou G."/>
            <person name="Li M."/>
            <person name="Wu P."/>
            <person name="Zhao Y."/>
            <person name="Chen C."/>
            <person name="Qin Q."/>
        </authorList>
    </citation>
    <scope>NUCLEOTIDE SEQUENCE [LARGE SCALE GENOMIC DNA]</scope>
    <source>
        <strain evidence="1 2">IOZ07</strain>
    </source>
</reference>
<evidence type="ECO:0000313" key="1">
    <source>
        <dbReference type="EMBL" id="KAF4512600.1"/>
    </source>
</evidence>
<proteinExistence type="predicted"/>
<sequence>MDDDETRLHRTAVAQVFFAFVLQALRARSPPEKWHDDAETLGTWAVEYDDILKNIPTSERKRTTRLLL</sequence>
<dbReference type="EMBL" id="JAAVMX010000002">
    <property type="protein sequence ID" value="KAF4512600.1"/>
    <property type="molecule type" value="Genomic_DNA"/>
</dbReference>
<dbReference type="AlphaFoldDB" id="A0A8H4V9I2"/>
<comment type="caution">
    <text evidence="1">The sequence shown here is derived from an EMBL/GenBank/DDBJ whole genome shotgun (WGS) entry which is preliminary data.</text>
</comment>
<gene>
    <name evidence="1" type="ORF">G6O67_001717</name>
</gene>